<evidence type="ECO:0008006" key="2">
    <source>
        <dbReference type="Google" id="ProtNLM"/>
    </source>
</evidence>
<reference evidence="1" key="1">
    <citation type="submission" date="2018-05" db="EMBL/GenBank/DDBJ databases">
        <authorList>
            <person name="Lanie J.A."/>
            <person name="Ng W.-L."/>
            <person name="Kazmierczak K.M."/>
            <person name="Andrzejewski T.M."/>
            <person name="Davidsen T.M."/>
            <person name="Wayne K.J."/>
            <person name="Tettelin H."/>
            <person name="Glass J.I."/>
            <person name="Rusch D."/>
            <person name="Podicherti R."/>
            <person name="Tsui H.-C.T."/>
            <person name="Winkler M.E."/>
        </authorList>
    </citation>
    <scope>NUCLEOTIDE SEQUENCE</scope>
</reference>
<dbReference type="EMBL" id="UINC01047972">
    <property type="protein sequence ID" value="SVB57924.1"/>
    <property type="molecule type" value="Genomic_DNA"/>
</dbReference>
<accession>A0A382F6G2</accession>
<feature type="non-terminal residue" evidence="1">
    <location>
        <position position="155"/>
    </location>
</feature>
<name>A0A382F6G2_9ZZZZ</name>
<gene>
    <name evidence="1" type="ORF">METZ01_LOCUS210778</name>
</gene>
<sequence length="155" mass="18072">MCAFEENYGDSNKSGKSLDMLDPTTFDIRVDDLEFFEKEVASFIPDEIFDSHAHWYDISHLQTNSEKADSFVETVVGYNMMKSSIDLWMGSREHNGLYFPFPVKHLDCSKANRFLHEEIRTRPQSRALMMIRPNDDPDEVETKIREKGFAGFKVY</sequence>
<proteinExistence type="predicted"/>
<organism evidence="1">
    <name type="scientific">marine metagenome</name>
    <dbReference type="NCBI Taxonomy" id="408172"/>
    <lineage>
        <taxon>unclassified sequences</taxon>
        <taxon>metagenomes</taxon>
        <taxon>ecological metagenomes</taxon>
    </lineage>
</organism>
<dbReference type="AlphaFoldDB" id="A0A382F6G2"/>
<protein>
    <recommendedName>
        <fullName evidence="2">Amidohydrolase-related domain-containing protein</fullName>
    </recommendedName>
</protein>
<evidence type="ECO:0000313" key="1">
    <source>
        <dbReference type="EMBL" id="SVB57924.1"/>
    </source>
</evidence>